<dbReference type="SUPFAM" id="SSF47336">
    <property type="entry name" value="ACP-like"/>
    <property type="match status" value="3"/>
</dbReference>
<evidence type="ECO:0000256" key="2">
    <source>
        <dbReference type="ARBA" id="ARBA00022450"/>
    </source>
</evidence>
<protein>
    <submittedName>
        <fullName evidence="6">Putative non-ribosomal peptide synthetase</fullName>
    </submittedName>
</protein>
<feature type="compositionally biased region" description="Low complexity" evidence="4">
    <location>
        <begin position="996"/>
        <end position="1018"/>
    </location>
</feature>
<accession>K6VFG8</accession>
<evidence type="ECO:0000256" key="1">
    <source>
        <dbReference type="ARBA" id="ARBA00001957"/>
    </source>
</evidence>
<dbReference type="Gene3D" id="1.10.1200.10">
    <property type="entry name" value="ACP-like"/>
    <property type="match status" value="3"/>
</dbReference>
<feature type="region of interest" description="Disordered" evidence="4">
    <location>
        <begin position="2788"/>
        <end position="2819"/>
    </location>
</feature>
<reference evidence="6 7" key="1">
    <citation type="submission" date="2012-08" db="EMBL/GenBank/DDBJ databases">
        <title>Whole genome shotgun sequence of Kineosphaera limosa NBRC 100340.</title>
        <authorList>
            <person name="Yoshida I."/>
            <person name="Isaki S."/>
            <person name="Hosoyama A."/>
            <person name="Tsuchikane K."/>
            <person name="Katsumata H."/>
            <person name="Ando Y."/>
            <person name="Ohji S."/>
            <person name="Hamada M."/>
            <person name="Tamura T."/>
            <person name="Yamazoe A."/>
            <person name="Yamazaki S."/>
            <person name="Fujita N."/>
        </authorList>
    </citation>
    <scope>NUCLEOTIDE SEQUENCE [LARGE SCALE GENOMIC DNA]</scope>
    <source>
        <strain evidence="6 7">NBRC 100340</strain>
    </source>
</reference>
<dbReference type="Proteomes" id="UP000008366">
    <property type="component" value="Unassembled WGS sequence"/>
</dbReference>
<evidence type="ECO:0000313" key="6">
    <source>
        <dbReference type="EMBL" id="GAB94933.1"/>
    </source>
</evidence>
<dbReference type="PANTHER" id="PTHR45527">
    <property type="entry name" value="NONRIBOSOMAL PEPTIDE SYNTHETASE"/>
    <property type="match status" value="1"/>
</dbReference>
<proteinExistence type="predicted"/>
<keyword evidence="7" id="KW-1185">Reference proteome</keyword>
<evidence type="ECO:0000259" key="5">
    <source>
        <dbReference type="PROSITE" id="PS50075"/>
    </source>
</evidence>
<dbReference type="InterPro" id="IPR025110">
    <property type="entry name" value="AMP-bd_C"/>
</dbReference>
<dbReference type="OrthoDB" id="8445630at2"/>
<feature type="region of interest" description="Disordered" evidence="4">
    <location>
        <begin position="996"/>
        <end position="1038"/>
    </location>
</feature>
<dbReference type="Pfam" id="PF00550">
    <property type="entry name" value="PP-binding"/>
    <property type="match status" value="3"/>
</dbReference>
<dbReference type="Pfam" id="PF00501">
    <property type="entry name" value="AMP-binding"/>
    <property type="match status" value="1"/>
</dbReference>
<dbReference type="InterPro" id="IPR042099">
    <property type="entry name" value="ANL_N_sf"/>
</dbReference>
<dbReference type="InterPro" id="IPR001242">
    <property type="entry name" value="Condensation_dom"/>
</dbReference>
<dbReference type="eggNOG" id="COG1020">
    <property type="taxonomic scope" value="Bacteria"/>
</dbReference>
<dbReference type="GO" id="GO:0043041">
    <property type="term" value="P:amino acid activation for nonribosomal peptide biosynthetic process"/>
    <property type="evidence" value="ECO:0007669"/>
    <property type="project" value="TreeGrafter"/>
</dbReference>
<dbReference type="Gene3D" id="3.30.559.30">
    <property type="entry name" value="Nonribosomal peptide synthetase, condensation domain"/>
    <property type="match status" value="4"/>
</dbReference>
<dbReference type="SMART" id="SM00823">
    <property type="entry name" value="PKS_PP"/>
    <property type="match status" value="3"/>
</dbReference>
<comment type="caution">
    <text evidence="6">The sequence shown here is derived from an EMBL/GenBank/DDBJ whole genome shotgun (WGS) entry which is preliminary data.</text>
</comment>
<gene>
    <name evidence="6" type="ORF">KILIM_014_00690</name>
</gene>
<evidence type="ECO:0000313" key="7">
    <source>
        <dbReference type="Proteomes" id="UP000008366"/>
    </source>
</evidence>
<feature type="domain" description="Carrier" evidence="5">
    <location>
        <begin position="1038"/>
        <end position="1111"/>
    </location>
</feature>
<dbReference type="InterPro" id="IPR020806">
    <property type="entry name" value="PKS_PP-bd"/>
</dbReference>
<dbReference type="InterPro" id="IPR045851">
    <property type="entry name" value="AMP-bd_C_sf"/>
</dbReference>
<dbReference type="PROSITE" id="PS00012">
    <property type="entry name" value="PHOSPHOPANTETHEINE"/>
    <property type="match status" value="2"/>
</dbReference>
<dbReference type="PROSITE" id="PS50075">
    <property type="entry name" value="CARRIER"/>
    <property type="match status" value="3"/>
</dbReference>
<dbReference type="InterPro" id="IPR009081">
    <property type="entry name" value="PP-bd_ACP"/>
</dbReference>
<dbReference type="PANTHER" id="PTHR45527:SF1">
    <property type="entry name" value="FATTY ACID SYNTHASE"/>
    <property type="match status" value="1"/>
</dbReference>
<dbReference type="Gene3D" id="3.30.300.30">
    <property type="match status" value="1"/>
</dbReference>
<dbReference type="Gene3D" id="3.30.559.10">
    <property type="entry name" value="Chloramphenicol acetyltransferase-like domain"/>
    <property type="match status" value="4"/>
</dbReference>
<dbReference type="GO" id="GO:0031177">
    <property type="term" value="F:phosphopantetheine binding"/>
    <property type="evidence" value="ECO:0007669"/>
    <property type="project" value="InterPro"/>
</dbReference>
<dbReference type="Gene3D" id="3.40.50.12780">
    <property type="entry name" value="N-terminal domain of ligase-like"/>
    <property type="match status" value="1"/>
</dbReference>
<feature type="domain" description="Carrier" evidence="5">
    <location>
        <begin position="1637"/>
        <end position="1711"/>
    </location>
</feature>
<organism evidence="6 7">
    <name type="scientific">Kineosphaera limosa NBRC 100340</name>
    <dbReference type="NCBI Taxonomy" id="1184609"/>
    <lineage>
        <taxon>Bacteria</taxon>
        <taxon>Bacillati</taxon>
        <taxon>Actinomycetota</taxon>
        <taxon>Actinomycetes</taxon>
        <taxon>Micrococcales</taxon>
        <taxon>Dermatophilaceae</taxon>
        <taxon>Kineosphaera</taxon>
    </lineage>
</organism>
<evidence type="ECO:0000256" key="4">
    <source>
        <dbReference type="SAM" id="MobiDB-lite"/>
    </source>
</evidence>
<dbReference type="EMBL" id="BAHD01000014">
    <property type="protein sequence ID" value="GAB94933.1"/>
    <property type="molecule type" value="Genomic_DNA"/>
</dbReference>
<feature type="region of interest" description="Disordered" evidence="4">
    <location>
        <begin position="1112"/>
        <end position="1136"/>
    </location>
</feature>
<dbReference type="InterPro" id="IPR020845">
    <property type="entry name" value="AMP-binding_CS"/>
</dbReference>
<dbReference type="GO" id="GO:0008610">
    <property type="term" value="P:lipid biosynthetic process"/>
    <property type="evidence" value="ECO:0007669"/>
    <property type="project" value="UniProtKB-ARBA"/>
</dbReference>
<evidence type="ECO:0000256" key="3">
    <source>
        <dbReference type="ARBA" id="ARBA00022553"/>
    </source>
</evidence>
<dbReference type="InterPro" id="IPR000873">
    <property type="entry name" value="AMP-dep_synth/lig_dom"/>
</dbReference>
<dbReference type="GO" id="GO:0044550">
    <property type="term" value="P:secondary metabolite biosynthetic process"/>
    <property type="evidence" value="ECO:0007669"/>
    <property type="project" value="TreeGrafter"/>
</dbReference>
<keyword evidence="2" id="KW-0596">Phosphopantetheine</keyword>
<dbReference type="GO" id="GO:0003824">
    <property type="term" value="F:catalytic activity"/>
    <property type="evidence" value="ECO:0007669"/>
    <property type="project" value="InterPro"/>
</dbReference>
<dbReference type="RefSeq" id="WP_006591465.1">
    <property type="nucleotide sequence ID" value="NZ_BAHD01000014.1"/>
</dbReference>
<dbReference type="InterPro" id="IPR036736">
    <property type="entry name" value="ACP-like_sf"/>
</dbReference>
<dbReference type="Pfam" id="PF00668">
    <property type="entry name" value="Condensation"/>
    <property type="match status" value="4"/>
</dbReference>
<keyword evidence="3" id="KW-0597">Phosphoprotein</keyword>
<feature type="domain" description="Carrier" evidence="5">
    <location>
        <begin position="2701"/>
        <end position="2790"/>
    </location>
</feature>
<name>K6VFG8_9MICO</name>
<dbReference type="GO" id="GO:0005737">
    <property type="term" value="C:cytoplasm"/>
    <property type="evidence" value="ECO:0007669"/>
    <property type="project" value="TreeGrafter"/>
</dbReference>
<dbReference type="InterPro" id="IPR023213">
    <property type="entry name" value="CAT-like_dom_sf"/>
</dbReference>
<dbReference type="SUPFAM" id="SSF52777">
    <property type="entry name" value="CoA-dependent acyltransferases"/>
    <property type="match status" value="8"/>
</dbReference>
<dbReference type="Pfam" id="PF13193">
    <property type="entry name" value="AMP-binding_C"/>
    <property type="match status" value="1"/>
</dbReference>
<sequence length="2845" mass="296719">MTTGTPLIWPTTPLQQGLVALAELGRSDPASVGAAAGGGDGGDDAAVGIARSGAPTDYVGQSVVQLAGPVDLDALRAAIAALVADQPHLHAGFLMNDDVAPVQFIEELDPVIEVHDPTDPDPEPVAAVLAWQRRLAWDLHEPPLLRWDVVLDADDRPAALVIAAHHIVLDGWSMPLLVAQVARHYARLVGAPSELPAVRGSYADHLAWLAEQDTDAARAFWATHLSDLDAPTPAWLGPTGGARRPTRLEAVINPLDPTRLAECGLTPAAVARTCWGLALDAVTGSCGTPFAVAVSTRDAGVTDVDDLIGLTTDAVLVAERPDPGGDVLAAAADAARRWTASLPHQHVGLRGIHAALRRPETATSLLAIESAHKAKTFAAGEVTFALTRVDDDTHYPLAATLVLGHRGDNAPWRLEVTYDAACVEEATARRHADAFTAFVEAARTATRLGAVDVLGAADAALLAGAESRTAHHAVGPVGAEGASRERIPPLLPEAFSNACARFPQRTALVDADPDGRRAHWTFAQLAVDVAALRDDLRKLLPARSEGPPIVAVTRPRSARTVVALLAILEAGAAALVMDPALPSTRSEAILAEVGAALVVTADGVQVRHDHIREQPHPHEQRRGVATRAPQPGDIASVVLTSGSTGMPKPVAVPHRALAHLLEHHSRELHPEGGTAPRQVAHAAAFHFDAHWDALLAMFAGHTVHVLSDDLFLDPFALAEYVEREGIDYLDLTPTVWSALLAADAFTRLPRVCVLGGEALPPQLWAQLRERCAESDTVALNLYGPTEATVDAAWASLADHPTPVVGRPLGTTGLLVLDDRLRRVPPGTSGELYLTGPQLADGYLGRAGLTAERFVANPYPRRDDVGAIRVGDERMYRTGDVARWTQEGLLVLGGRTDGQLSLAGRRVEPGEIEAVLTADGRVREAAVVVRDSVSGRGRVVGYVVPERLGGGQGCVRGQLLAELLTACRAALPAALVPADLVLLDAWPLTPNGKLDRSALPAPGAGASESGPSGGPLAAAESDRPASSAGDAPVDPCGPDRATADLRDCLADVLQMPAGAVGDDADFFALGGDSIAAIQICGRMRSRGWTVRAAQVLTARSVAAIAACAQPTTQDPDAGMAIEDPTPAHEEPPSAADDPFDLLTPQRRANLAAHLQARVPGARLERVLPLSPTQLGIYIDSHRLRPDPYRTTVTLRLDLPPGRTGGSATAEDIDAGVAAWFARHESLRIAVWQGDLPRPIAVVVDHLDVPHRHLDATHLDETGVAALLERVRRDELERDISFEAARLAGYTWVRTGPATAYLIVSMHHLLADGWSTPVLAAELRDHLVLAPAAAPQTDSDRAADRVFADYLRWWEGQDGAASEDLWRREFADAPTPTLLGRGTGADTSSRERTVAHIDLDDTAATALSGALRRHGLTVAAACQAAWARVLADLTGGDDVTYLLASAGRPEHLRDIESAVGMFVTTRPVRLTVTGSLVQVGRDVTAALARTETAAHLGLGRVNQLVGTVADSLVVVENYPRPSNADDPNEPRVTMVEGNDATTFPVTATVTLGARPALEVEIDPAQCDADAHTLARAWRNALGALVSGADAGRTAARDASGGSAAIRPRLVPVTLEDSAAGPGVCAPDGTAAIRGEGGRADQITTAAEVAGVMAEVLGAAELPQDASFFDVGGDSILAVRLVGALRGRGLRVGIADVFGAPTPRALAPRVLADPLKHGDRSRLRDGDGLRLTPALSWYQEVLQRGGSGRGFQQLREILLPAGTSVTAIGAAAQRLVERHDALRLRVGLDTADVVAAPQARLAVVPADALSAELRVLADEIDPGAGDLVRWAVVAEAERVRLVVLAHHVAVDAVSWGIITDDLHRLIAGADLPPAPSFAEWTRTQADDAVLAAAAASAPRWTRALAPAAPLFDAYADVDLGLVGAARDLEVRLDADTTQRLRSAGLRGWRMETLLLAALTAGRAADLVVELEGHGRPTEVAAADPRAQHPGAGAVGWFTATWPVRLPGVDAGADDGVDAGVGELTGEPGALCRHVARVAQAVESARVDGPDYGLLRHLHPEHRERLADAERGCPPQILLNYLGTSVAAGDRDPAALEGELGLHADLPVSHLVELNVHLAPATATDGPRLVAHWQVASVAADGSDALVQQWALALRAIAALDLGVPPTVVHDAVGLSPRQLETISPPLVRDDAGEASANGAAVAEDVVQAVWPATPVQRGMIFHAGVETDSAVSEAATAARAGTDPYTSVLDVGLAGALDPAVLRAAIEGVLAEHPQLRLRVRWIAAEDDGVGAGVTPGGAGRRSGTWLPVLVTVASTDCAWRFIDLTRGDALDEVDPADAVAGLVAAQLRRGYDLARDPLLRVTLVRTADDEHRLVLANHHLLLDGWSMPLLLDAVLDRYTALGTGAAATTEVTSDGSAALARSPFARHIARAELAARAGADAALERRRALLADSPAGPVTTAVPGDAIDQGSRVADYAGVRRAARRHGTTESAIIATAWGALLAALTGRDEAVTGTVVSGRDPETDTDLLGMFTDTIAVLARFGAGRTIAAAVADLAGQITAALVEPPVGLARLGSALGRGHLFDALLVVENYPGGDTDARAVAAGLRITRLDGGDATHYPLGLTVETASERSELRLEYDRATVPDDVATAALDALGRVLDRLADADPTESATALVDIAARTLPETHLGAPAGAAATAEDDDTDPSAWPVAQLVAIFRDLFGAAAPADAATTAVTSTGEAVDADANFFALGGDSILAMSLVTACREQGLRIRAGDVFTAPSPRALAQRVTTAAPTPVATPIGSHGAADAAANPTASEPGPAATRARVGDLISLDDRGATALEDLLRSL</sequence>
<dbReference type="PROSITE" id="PS00455">
    <property type="entry name" value="AMP_BINDING"/>
    <property type="match status" value="1"/>
</dbReference>
<dbReference type="STRING" id="1184609.KILIM_014_00690"/>
<feature type="compositionally biased region" description="Low complexity" evidence="4">
    <location>
        <begin position="2788"/>
        <end position="2797"/>
    </location>
</feature>
<dbReference type="InterPro" id="IPR006162">
    <property type="entry name" value="Ppantetheine_attach_site"/>
</dbReference>
<comment type="cofactor">
    <cofactor evidence="1">
        <name>pantetheine 4'-phosphate</name>
        <dbReference type="ChEBI" id="CHEBI:47942"/>
    </cofactor>
</comment>
<dbReference type="SUPFAM" id="SSF56801">
    <property type="entry name" value="Acetyl-CoA synthetase-like"/>
    <property type="match status" value="1"/>
</dbReference>
<dbReference type="CDD" id="cd05930">
    <property type="entry name" value="A_NRPS"/>
    <property type="match status" value="1"/>
</dbReference>